<keyword evidence="3" id="KW-1185">Reference proteome</keyword>
<dbReference type="Proteomes" id="UP001139366">
    <property type="component" value="Unassembled WGS sequence"/>
</dbReference>
<evidence type="ECO:0000256" key="1">
    <source>
        <dbReference type="SAM" id="MobiDB-lite"/>
    </source>
</evidence>
<dbReference type="RefSeq" id="WP_219071605.1">
    <property type="nucleotide sequence ID" value="NZ_JAINUY010000003.1"/>
</dbReference>
<feature type="region of interest" description="Disordered" evidence="1">
    <location>
        <begin position="35"/>
        <end position="62"/>
    </location>
</feature>
<accession>A0A9X1HA26</accession>
<dbReference type="EMBL" id="JAINUY010000003">
    <property type="protein sequence ID" value="MBZ4035261.1"/>
    <property type="molecule type" value="Genomic_DNA"/>
</dbReference>
<organism evidence="2 3">
    <name type="scientific">Flavobacterium potami</name>
    <dbReference type="NCBI Taxonomy" id="2872310"/>
    <lineage>
        <taxon>Bacteria</taxon>
        <taxon>Pseudomonadati</taxon>
        <taxon>Bacteroidota</taxon>
        <taxon>Flavobacteriia</taxon>
        <taxon>Flavobacteriales</taxon>
        <taxon>Flavobacteriaceae</taxon>
        <taxon>Flavobacterium</taxon>
    </lineage>
</organism>
<name>A0A9X1HA26_9FLAO</name>
<reference evidence="2 3" key="1">
    <citation type="journal article" date="2023" name="Antonie Van Leeuwenhoek">
        <title>Flavobacterium potami sp. nov., a multi-metal resistance genes harbouring bacterium isolated from shallow river silt.</title>
        <authorList>
            <person name="Li S."/>
            <person name="Mao S."/>
            <person name="Mu W."/>
            <person name="Guo B."/>
            <person name="Li C."/>
            <person name="Zhu Q."/>
            <person name="Hou X."/>
            <person name="Zhao Y."/>
            <person name="Wei S."/>
            <person name="Liu H."/>
            <person name="Liu A."/>
        </authorList>
    </citation>
    <scope>NUCLEOTIDE SEQUENCE [LARGE SCALE GENOMIC DNA]</scope>
    <source>
        <strain evidence="2 3">17A</strain>
    </source>
</reference>
<evidence type="ECO:0000313" key="2">
    <source>
        <dbReference type="EMBL" id="MBZ4035261.1"/>
    </source>
</evidence>
<comment type="caution">
    <text evidence="2">The sequence shown here is derived from an EMBL/GenBank/DDBJ whole genome shotgun (WGS) entry which is preliminary data.</text>
</comment>
<sequence length="111" mass="12189">MALLAIRMLFGVEVHSVSSALADCAEMLNFSSRNAKQSAVDAPHSKKKIRISASSQDKKEKHKAPAALKSLFEKFAYEALSLTHSKSFAYFKLKAAFTASSTGSLYRLNLF</sequence>
<gene>
    <name evidence="2" type="ORF">K6T82_10820</name>
</gene>
<evidence type="ECO:0000313" key="3">
    <source>
        <dbReference type="Proteomes" id="UP001139366"/>
    </source>
</evidence>
<proteinExistence type="predicted"/>
<dbReference type="AlphaFoldDB" id="A0A9X1HA26"/>
<protein>
    <submittedName>
        <fullName evidence="2">Uncharacterized protein</fullName>
    </submittedName>
</protein>